<reference evidence="2" key="1">
    <citation type="journal article" date="2013" name="PLoS Genet.">
        <title>The genome of Spraguea lophii and the basis of host-microsporidian interactions.</title>
        <authorList>
            <person name="Campbell S.E."/>
            <person name="Williams T.A."/>
            <person name="Yousuf A."/>
            <person name="Soanes D.M."/>
            <person name="Paszkiewicz K.H."/>
            <person name="Williams B.A.P."/>
        </authorList>
    </citation>
    <scope>NUCLEOTIDE SEQUENCE [LARGE SCALE GENOMIC DNA]</scope>
    <source>
        <strain evidence="2">42_110</strain>
    </source>
</reference>
<accession>S7XRK7</accession>
<dbReference type="Proteomes" id="UP000014978">
    <property type="component" value="Unassembled WGS sequence"/>
</dbReference>
<organism evidence="1 2">
    <name type="scientific">Spraguea lophii (strain 42_110)</name>
    <name type="common">Microsporidian parasite</name>
    <dbReference type="NCBI Taxonomy" id="1358809"/>
    <lineage>
        <taxon>Eukaryota</taxon>
        <taxon>Fungi</taxon>
        <taxon>Fungi incertae sedis</taxon>
        <taxon>Microsporidia</taxon>
        <taxon>Spragueidae</taxon>
        <taxon>Spraguea</taxon>
    </lineage>
</organism>
<dbReference type="VEuPathDB" id="MicrosporidiaDB:SLOPH_1086"/>
<protein>
    <submittedName>
        <fullName evidence="1">Uncharacterized protein</fullName>
    </submittedName>
</protein>
<dbReference type="InParanoid" id="S7XRK7"/>
<evidence type="ECO:0000313" key="2">
    <source>
        <dbReference type="Proteomes" id="UP000014978"/>
    </source>
</evidence>
<gene>
    <name evidence="1" type="ORF">SLOPH_1086</name>
</gene>
<keyword evidence="2" id="KW-1185">Reference proteome</keyword>
<evidence type="ECO:0000313" key="1">
    <source>
        <dbReference type="EMBL" id="EPR78588.1"/>
    </source>
</evidence>
<feature type="non-terminal residue" evidence="1">
    <location>
        <position position="170"/>
    </location>
</feature>
<dbReference type="HOGENOM" id="CLU_1574527_0_0_1"/>
<dbReference type="EMBL" id="ATCN01000687">
    <property type="protein sequence ID" value="EPR78588.1"/>
    <property type="molecule type" value="Genomic_DNA"/>
</dbReference>
<name>S7XRK7_SPRLO</name>
<proteinExistence type="predicted"/>
<sequence>MNFTKEEIIKELKNPSDSKISLLIQPLSFLTENNIVTKEDIKYLKNINTIKNYVQDRIFEIETNITDYALFSAYLNTGEGNVFIDILKYIDIMKEIKDNGKIKHKKGYFYININNKNIKIKEDKFFSIMDHLYQKKLYIDSYLLQKYFNVKNIVMDGIMYKRSLIENNIE</sequence>
<comment type="caution">
    <text evidence="1">The sequence shown here is derived from an EMBL/GenBank/DDBJ whole genome shotgun (WGS) entry which is preliminary data.</text>
</comment>
<dbReference type="AlphaFoldDB" id="S7XRK7"/>